<protein>
    <submittedName>
        <fullName evidence="2">Disease resistance protein</fullName>
    </submittedName>
</protein>
<dbReference type="AlphaFoldDB" id="A0A0N5CA37"/>
<dbReference type="WBParaSite" id="SPAL_0001476200.1">
    <property type="protein sequence ID" value="SPAL_0001476200.1"/>
    <property type="gene ID" value="SPAL_0001476200"/>
</dbReference>
<evidence type="ECO:0000313" key="2">
    <source>
        <dbReference type="WBParaSite" id="SPAL_0001476200.1"/>
    </source>
</evidence>
<name>A0A0N5CA37_STREA</name>
<accession>A0A0N5CA37</accession>
<sequence>MALIHRGRRSPLMDVMFVRLSVRRYITDLKKDINSAETFILLGQLRHQQPKNTPSWMRVDSFTLIHKFWLADPYSEFETIMHEGEACEEDIPDYVRFDVDCGDIEKLYEKLLESPFCTNVKLVTYSDRKNPLYFPLLNAPLWKGLLLHNDGPIAGDLPPLLEMLVLDPVHPADGTDYGEIMEGLSYLKVLVIKECSLLAYILDLQAMLPSLEVLVCQEVIEECSCYEAVEYFLPQMMKMVPSPGNQLRNRTWGGHVYYANTDVLSEICDVQIPDEFRRRLDTMIEGQQGDSLNMPD</sequence>
<proteinExistence type="predicted"/>
<evidence type="ECO:0000313" key="1">
    <source>
        <dbReference type="Proteomes" id="UP000046392"/>
    </source>
</evidence>
<organism evidence="1 2">
    <name type="scientific">Strongyloides papillosus</name>
    <name type="common">Intestinal threadworm</name>
    <dbReference type="NCBI Taxonomy" id="174720"/>
    <lineage>
        <taxon>Eukaryota</taxon>
        <taxon>Metazoa</taxon>
        <taxon>Ecdysozoa</taxon>
        <taxon>Nematoda</taxon>
        <taxon>Chromadorea</taxon>
        <taxon>Rhabditida</taxon>
        <taxon>Tylenchina</taxon>
        <taxon>Panagrolaimomorpha</taxon>
        <taxon>Strongyloidoidea</taxon>
        <taxon>Strongyloididae</taxon>
        <taxon>Strongyloides</taxon>
    </lineage>
</organism>
<keyword evidence="1" id="KW-1185">Reference proteome</keyword>
<dbReference type="Proteomes" id="UP000046392">
    <property type="component" value="Unplaced"/>
</dbReference>
<reference evidence="2" key="1">
    <citation type="submission" date="2017-02" db="UniProtKB">
        <authorList>
            <consortium name="WormBaseParasite"/>
        </authorList>
    </citation>
    <scope>IDENTIFICATION</scope>
</reference>